<evidence type="ECO:0000313" key="4">
    <source>
        <dbReference type="RefSeq" id="XP_025407873.1"/>
    </source>
</evidence>
<dbReference type="AlphaFoldDB" id="A0A2S2QLG1"/>
<dbReference type="PRINTS" id="PR00180">
    <property type="entry name" value="CRETINALDHBP"/>
</dbReference>
<evidence type="ECO:0000313" key="6">
    <source>
        <dbReference type="RefSeq" id="XP_025407876.1"/>
    </source>
</evidence>
<proteinExistence type="predicted"/>
<feature type="domain" description="CRAL-TRIO" evidence="1">
    <location>
        <begin position="87"/>
        <end position="251"/>
    </location>
</feature>
<organism evidence="2">
    <name type="scientific">Sipha flava</name>
    <name type="common">yellow sugarcane aphid</name>
    <dbReference type="NCBI Taxonomy" id="143950"/>
    <lineage>
        <taxon>Eukaryota</taxon>
        <taxon>Metazoa</taxon>
        <taxon>Ecdysozoa</taxon>
        <taxon>Arthropoda</taxon>
        <taxon>Hexapoda</taxon>
        <taxon>Insecta</taxon>
        <taxon>Pterygota</taxon>
        <taxon>Neoptera</taxon>
        <taxon>Paraneoptera</taxon>
        <taxon>Hemiptera</taxon>
        <taxon>Sternorrhyncha</taxon>
        <taxon>Aphidomorpha</taxon>
        <taxon>Aphidoidea</taxon>
        <taxon>Aphididae</taxon>
        <taxon>Sipha</taxon>
    </lineage>
</organism>
<dbReference type="CDD" id="cd00170">
    <property type="entry name" value="SEC14"/>
    <property type="match status" value="1"/>
</dbReference>
<dbReference type="GO" id="GO:1902936">
    <property type="term" value="F:phosphatidylinositol bisphosphate binding"/>
    <property type="evidence" value="ECO:0007669"/>
    <property type="project" value="TreeGrafter"/>
</dbReference>
<sequence length="305" mass="35987">MIVPLTDAQLKAIRNSCPRSQAEIDQDLAIVRHWLDKQPHLPKPSEKFIKQILFSLKYRTEKVKLVIDNFYTVKETFPQIYGDLDPTTDVFRKHVESVYMFPLPKLTPDLNRVLCYRMATTDAKAFCPDNQLKRNEMMWNLLFDEDELTLGNVWIFDLTNMDTMAQWAHFNMNFMKKVLKISLDAKPVRIKKVHFVNISQMAETTLNFIKNFFPQKFRDRIIFNAVSENLQDYYPIDMLPYEWGGKAGTMAELNQRLHEELIKRKNWFVEMERMKANSSKRIGQSKTVDQSILGVEGNFKRLNFD</sequence>
<reference evidence="4 5" key="2">
    <citation type="submission" date="2025-04" db="UniProtKB">
        <authorList>
            <consortium name="RefSeq"/>
        </authorList>
    </citation>
    <scope>IDENTIFICATION</scope>
    <source>
        <tissue evidence="4 5">Whole body</tissue>
    </source>
</reference>
<evidence type="ECO:0000313" key="2">
    <source>
        <dbReference type="EMBL" id="MBY78521.1"/>
    </source>
</evidence>
<gene>
    <name evidence="2" type="primary">Ttpal_2</name>
    <name evidence="4 5 6" type="synonym">LOC112681776</name>
    <name evidence="2" type="ORF">g.21610</name>
</gene>
<dbReference type="SMART" id="SM00516">
    <property type="entry name" value="SEC14"/>
    <property type="match status" value="1"/>
</dbReference>
<accession>A0A2S2QLG1</accession>
<name>A0A2S2QLG1_9HEMI</name>
<evidence type="ECO:0000259" key="1">
    <source>
        <dbReference type="PROSITE" id="PS50191"/>
    </source>
</evidence>
<dbReference type="SUPFAM" id="SSF46938">
    <property type="entry name" value="CRAL/TRIO N-terminal domain"/>
    <property type="match status" value="1"/>
</dbReference>
<keyword evidence="3" id="KW-1185">Reference proteome</keyword>
<dbReference type="Gene3D" id="3.40.525.10">
    <property type="entry name" value="CRAL-TRIO lipid binding domain"/>
    <property type="match status" value="1"/>
</dbReference>
<dbReference type="RefSeq" id="XP_025407876.1">
    <property type="nucleotide sequence ID" value="XM_025552091.1"/>
</dbReference>
<evidence type="ECO:0000313" key="3">
    <source>
        <dbReference type="Proteomes" id="UP000694846"/>
    </source>
</evidence>
<dbReference type="GO" id="GO:0016020">
    <property type="term" value="C:membrane"/>
    <property type="evidence" value="ECO:0007669"/>
    <property type="project" value="TreeGrafter"/>
</dbReference>
<dbReference type="InterPro" id="IPR036865">
    <property type="entry name" value="CRAL-TRIO_dom_sf"/>
</dbReference>
<dbReference type="RefSeq" id="XP_025407873.1">
    <property type="nucleotide sequence ID" value="XM_025552088.1"/>
</dbReference>
<dbReference type="InterPro" id="IPR001251">
    <property type="entry name" value="CRAL-TRIO_dom"/>
</dbReference>
<protein>
    <submittedName>
        <fullName evidence="2 4">Alpha-tocopherol transfer protein-like</fullName>
    </submittedName>
</protein>
<dbReference type="EMBL" id="GGMS01009318">
    <property type="protein sequence ID" value="MBY78521.1"/>
    <property type="molecule type" value="Transcribed_RNA"/>
</dbReference>
<dbReference type="Pfam" id="PF00650">
    <property type="entry name" value="CRAL_TRIO"/>
    <property type="match status" value="1"/>
</dbReference>
<dbReference type="SUPFAM" id="SSF52087">
    <property type="entry name" value="CRAL/TRIO domain"/>
    <property type="match status" value="1"/>
</dbReference>
<dbReference type="PANTHER" id="PTHR10174">
    <property type="entry name" value="ALPHA-TOCOPHEROL TRANSFER PROTEIN-RELATED"/>
    <property type="match status" value="1"/>
</dbReference>
<dbReference type="Proteomes" id="UP000694846">
    <property type="component" value="Unplaced"/>
</dbReference>
<dbReference type="PROSITE" id="PS50191">
    <property type="entry name" value="CRAL_TRIO"/>
    <property type="match status" value="1"/>
</dbReference>
<dbReference type="OrthoDB" id="6682367at2759"/>
<dbReference type="InterPro" id="IPR036273">
    <property type="entry name" value="CRAL/TRIO_N_dom_sf"/>
</dbReference>
<evidence type="ECO:0000313" key="5">
    <source>
        <dbReference type="RefSeq" id="XP_025407874.1"/>
    </source>
</evidence>
<dbReference type="RefSeq" id="XP_025407874.1">
    <property type="nucleotide sequence ID" value="XM_025552089.1"/>
</dbReference>
<dbReference type="PANTHER" id="PTHR10174:SF222">
    <property type="entry name" value="GH10083P-RELATED"/>
    <property type="match status" value="1"/>
</dbReference>
<reference evidence="2" key="1">
    <citation type="submission" date="2018-04" db="EMBL/GenBank/DDBJ databases">
        <title>Transcriptome assembly of Sipha flava.</title>
        <authorList>
            <person name="Scully E.D."/>
            <person name="Geib S.M."/>
            <person name="Palmer N.A."/>
            <person name="Koch K."/>
            <person name="Bradshaw J."/>
            <person name="Heng-Moss T."/>
            <person name="Sarath G."/>
        </authorList>
    </citation>
    <scope>NUCLEOTIDE SEQUENCE</scope>
</reference>